<dbReference type="SUPFAM" id="SSF57938">
    <property type="entry name" value="DnaJ/Hsp40 cysteine-rich domain"/>
    <property type="match status" value="1"/>
</dbReference>
<sequence length="395" mass="45271">MSSVGMHHELYDILGVEVDCDQTEIKKAYRRCAKQCHPDRNPGVDPDLFKKVSHAYEILSDPQKREKYDKYGEQGLHGTNNNMFTQDEQQPYDDLFSAFFGSSFDDFGEKTQNSKGENIRHVLPVSLEDLYLGKVINLSIERTVLVDRKKKGRKCLECDGKGFVTTNRYIGFGISQRWKSKCKNCSGHGQLFRTKKERKVLQVNIERGMEDKEEIRFEGMADETSPFIKPGDLIVVLEQKQHSYFSRVKNNLYIELSISLSEAIGGFELPVETLDKRILLIRNDQGTVIHPNMRKRIVNEGMPIRDKPTERGDLVVRFTVVFPPDHSISEEACARLRVLLPGIPRSSQVRVDSDRVVQVAICKELSSRQEDFANSEQPTFSRKTQKTEDSFCVIL</sequence>
<keyword evidence="3" id="KW-0863">Zinc-finger</keyword>
<dbReference type="GO" id="GO:0051082">
    <property type="term" value="F:unfolded protein binding"/>
    <property type="evidence" value="ECO:0007669"/>
    <property type="project" value="InterPro"/>
</dbReference>
<dbReference type="Gene3D" id="2.60.260.20">
    <property type="entry name" value="Urease metallochaperone UreE, N-terminal domain"/>
    <property type="match status" value="2"/>
</dbReference>
<dbReference type="GO" id="GO:0030544">
    <property type="term" value="F:Hsp70 protein binding"/>
    <property type="evidence" value="ECO:0007669"/>
    <property type="project" value="InterPro"/>
</dbReference>
<dbReference type="PROSITE" id="PS00636">
    <property type="entry name" value="DNAJ_1"/>
    <property type="match status" value="1"/>
</dbReference>
<dbReference type="CDD" id="cd10747">
    <property type="entry name" value="DnaJ_C"/>
    <property type="match status" value="1"/>
</dbReference>
<dbReference type="PANTHER" id="PTHR43888">
    <property type="entry name" value="DNAJ-LIKE-2, ISOFORM A-RELATED"/>
    <property type="match status" value="1"/>
</dbReference>
<dbReference type="SUPFAM" id="SSF49493">
    <property type="entry name" value="HSP40/DnaJ peptide-binding domain"/>
    <property type="match status" value="2"/>
</dbReference>
<evidence type="ECO:0000256" key="1">
    <source>
        <dbReference type="ARBA" id="ARBA00022723"/>
    </source>
</evidence>
<dbReference type="InterPro" id="IPR002939">
    <property type="entry name" value="DnaJ_C"/>
</dbReference>
<dbReference type="Pfam" id="PF00226">
    <property type="entry name" value="DnaJ"/>
    <property type="match status" value="1"/>
</dbReference>
<dbReference type="InterPro" id="IPR008971">
    <property type="entry name" value="HSP40/DnaJ_pept-bd"/>
</dbReference>
<dbReference type="AlphaFoldDB" id="A0AAV9ICC7"/>
<dbReference type="InterPro" id="IPR044713">
    <property type="entry name" value="DNJA1/2-like"/>
</dbReference>
<dbReference type="Proteomes" id="UP001300502">
    <property type="component" value="Unassembled WGS sequence"/>
</dbReference>
<evidence type="ECO:0000256" key="3">
    <source>
        <dbReference type="ARBA" id="ARBA00022771"/>
    </source>
</evidence>
<keyword evidence="7" id="KW-1185">Reference proteome</keyword>
<name>A0AAV9ICC7_9RHOD</name>
<keyword evidence="1" id="KW-0479">Metal-binding</keyword>
<dbReference type="EMBL" id="JANCYU010000026">
    <property type="protein sequence ID" value="KAK4524861.1"/>
    <property type="molecule type" value="Genomic_DNA"/>
</dbReference>
<dbReference type="GO" id="GO:0006457">
    <property type="term" value="P:protein folding"/>
    <property type="evidence" value="ECO:0007669"/>
    <property type="project" value="InterPro"/>
</dbReference>
<evidence type="ECO:0000313" key="7">
    <source>
        <dbReference type="Proteomes" id="UP001300502"/>
    </source>
</evidence>
<dbReference type="InterPro" id="IPR001623">
    <property type="entry name" value="DnaJ_domain"/>
</dbReference>
<dbReference type="Pfam" id="PF01556">
    <property type="entry name" value="DnaJ_C"/>
    <property type="match status" value="1"/>
</dbReference>
<dbReference type="InterPro" id="IPR018253">
    <property type="entry name" value="DnaJ_domain_CS"/>
</dbReference>
<dbReference type="SUPFAM" id="SSF46565">
    <property type="entry name" value="Chaperone J-domain"/>
    <property type="match status" value="1"/>
</dbReference>
<dbReference type="GO" id="GO:0008270">
    <property type="term" value="F:zinc ion binding"/>
    <property type="evidence" value="ECO:0007669"/>
    <property type="project" value="UniProtKB-KW"/>
</dbReference>
<dbReference type="PROSITE" id="PS50076">
    <property type="entry name" value="DNAJ_2"/>
    <property type="match status" value="1"/>
</dbReference>
<comment type="caution">
    <text evidence="6">The sequence shown here is derived from an EMBL/GenBank/DDBJ whole genome shotgun (WGS) entry which is preliminary data.</text>
</comment>
<gene>
    <name evidence="6" type="ORF">GAYE_SCF06G2763</name>
</gene>
<proteinExistence type="predicted"/>
<organism evidence="6 7">
    <name type="scientific">Galdieria yellowstonensis</name>
    <dbReference type="NCBI Taxonomy" id="3028027"/>
    <lineage>
        <taxon>Eukaryota</taxon>
        <taxon>Rhodophyta</taxon>
        <taxon>Bangiophyceae</taxon>
        <taxon>Galdieriales</taxon>
        <taxon>Galdieriaceae</taxon>
        <taxon>Galdieria</taxon>
    </lineage>
</organism>
<dbReference type="Gene3D" id="2.10.230.10">
    <property type="entry name" value="Heat shock protein DnaJ, cysteine-rich domain"/>
    <property type="match status" value="1"/>
</dbReference>
<feature type="domain" description="J" evidence="5">
    <location>
        <begin position="9"/>
        <end position="72"/>
    </location>
</feature>
<reference evidence="6 7" key="1">
    <citation type="submission" date="2022-07" db="EMBL/GenBank/DDBJ databases">
        <title>Genome-wide signatures of adaptation to extreme environments.</title>
        <authorList>
            <person name="Cho C.H."/>
            <person name="Yoon H.S."/>
        </authorList>
    </citation>
    <scope>NUCLEOTIDE SEQUENCE [LARGE SCALE GENOMIC DNA]</scope>
    <source>
        <strain evidence="6 7">108.79 E11</strain>
    </source>
</reference>
<dbReference type="SMART" id="SM00271">
    <property type="entry name" value="DnaJ"/>
    <property type="match status" value="1"/>
</dbReference>
<dbReference type="InterPro" id="IPR036410">
    <property type="entry name" value="HSP_DnaJ_Cys-rich_dom_sf"/>
</dbReference>
<evidence type="ECO:0000256" key="2">
    <source>
        <dbReference type="ARBA" id="ARBA00022737"/>
    </source>
</evidence>
<protein>
    <recommendedName>
        <fullName evidence="5">J domain-containing protein</fullName>
    </recommendedName>
</protein>
<dbReference type="InterPro" id="IPR036869">
    <property type="entry name" value="J_dom_sf"/>
</dbReference>
<dbReference type="PRINTS" id="PR00625">
    <property type="entry name" value="JDOMAIN"/>
</dbReference>
<keyword evidence="4" id="KW-0862">Zinc</keyword>
<keyword evidence="2" id="KW-0677">Repeat</keyword>
<dbReference type="Gene3D" id="1.10.287.110">
    <property type="entry name" value="DnaJ domain"/>
    <property type="match status" value="1"/>
</dbReference>
<evidence type="ECO:0000256" key="4">
    <source>
        <dbReference type="ARBA" id="ARBA00022833"/>
    </source>
</evidence>
<accession>A0AAV9ICC7</accession>
<evidence type="ECO:0000313" key="6">
    <source>
        <dbReference type="EMBL" id="KAK4524861.1"/>
    </source>
</evidence>
<dbReference type="FunFam" id="2.60.260.20:FF:000003">
    <property type="entry name" value="DnaJ subfamily A member 2"/>
    <property type="match status" value="1"/>
</dbReference>
<dbReference type="CDD" id="cd06257">
    <property type="entry name" value="DnaJ"/>
    <property type="match status" value="1"/>
</dbReference>
<evidence type="ECO:0000259" key="5">
    <source>
        <dbReference type="PROSITE" id="PS50076"/>
    </source>
</evidence>